<feature type="region of interest" description="Disordered" evidence="3">
    <location>
        <begin position="111"/>
        <end position="192"/>
    </location>
</feature>
<gene>
    <name evidence="4" type="ORF">GCM10010405_14020</name>
</gene>
<dbReference type="PANTHER" id="PTHR39428">
    <property type="entry name" value="F420H(2)-DEPENDENT QUINONE REDUCTASE RV1261C"/>
    <property type="match status" value="1"/>
</dbReference>
<evidence type="ECO:0008006" key="6">
    <source>
        <dbReference type="Google" id="ProtNLM"/>
    </source>
</evidence>
<dbReference type="InterPro" id="IPR004378">
    <property type="entry name" value="F420H2_quin_Rdtase"/>
</dbReference>
<keyword evidence="5" id="KW-1185">Reference proteome</keyword>
<dbReference type="Pfam" id="PF04075">
    <property type="entry name" value="F420H2_quin_red"/>
    <property type="match status" value="1"/>
</dbReference>
<evidence type="ECO:0000313" key="4">
    <source>
        <dbReference type="EMBL" id="GAA2432279.1"/>
    </source>
</evidence>
<dbReference type="Proteomes" id="UP001501638">
    <property type="component" value="Unassembled WGS sequence"/>
</dbReference>
<protein>
    <recommendedName>
        <fullName evidence="6">Nitroreductase family deazaflavin-dependent oxidoreductase</fullName>
    </recommendedName>
</protein>
<organism evidence="4 5">
    <name type="scientific">Streptomyces macrosporus</name>
    <dbReference type="NCBI Taxonomy" id="44032"/>
    <lineage>
        <taxon>Bacteria</taxon>
        <taxon>Bacillati</taxon>
        <taxon>Actinomycetota</taxon>
        <taxon>Actinomycetes</taxon>
        <taxon>Kitasatosporales</taxon>
        <taxon>Streptomycetaceae</taxon>
        <taxon>Streptomyces</taxon>
    </lineage>
</organism>
<comment type="catalytic activity">
    <reaction evidence="2">
        <text>oxidized coenzyme F420-(gamma-L-Glu)(n) + a quinol + H(+) = reduced coenzyme F420-(gamma-L-Glu)(n) + a quinone</text>
        <dbReference type="Rhea" id="RHEA:39663"/>
        <dbReference type="Rhea" id="RHEA-COMP:12939"/>
        <dbReference type="Rhea" id="RHEA-COMP:14378"/>
        <dbReference type="ChEBI" id="CHEBI:15378"/>
        <dbReference type="ChEBI" id="CHEBI:24646"/>
        <dbReference type="ChEBI" id="CHEBI:132124"/>
        <dbReference type="ChEBI" id="CHEBI:133980"/>
        <dbReference type="ChEBI" id="CHEBI:139511"/>
    </reaction>
</comment>
<dbReference type="NCBIfam" id="TIGR00026">
    <property type="entry name" value="hi_GC_TIGR00026"/>
    <property type="match status" value="1"/>
</dbReference>
<dbReference type="SUPFAM" id="SSF50475">
    <property type="entry name" value="FMN-binding split barrel"/>
    <property type="match status" value="1"/>
</dbReference>
<comment type="similarity">
    <text evidence="1">Belongs to the F420H(2)-dependent quinone reductase family.</text>
</comment>
<dbReference type="PANTHER" id="PTHR39428:SF1">
    <property type="entry name" value="F420H(2)-DEPENDENT QUINONE REDUCTASE RV1261C"/>
    <property type="match status" value="1"/>
</dbReference>
<dbReference type="RefSeq" id="WP_344321216.1">
    <property type="nucleotide sequence ID" value="NZ_BAAASZ010000011.1"/>
</dbReference>
<evidence type="ECO:0000256" key="2">
    <source>
        <dbReference type="ARBA" id="ARBA00049106"/>
    </source>
</evidence>
<evidence type="ECO:0000313" key="5">
    <source>
        <dbReference type="Proteomes" id="UP001501638"/>
    </source>
</evidence>
<dbReference type="Gene3D" id="2.30.110.10">
    <property type="entry name" value="Electron Transport, Fmn-binding Protein, Chain A"/>
    <property type="match status" value="1"/>
</dbReference>
<evidence type="ECO:0000256" key="3">
    <source>
        <dbReference type="SAM" id="MobiDB-lite"/>
    </source>
</evidence>
<reference evidence="4 5" key="1">
    <citation type="journal article" date="2019" name="Int. J. Syst. Evol. Microbiol.">
        <title>The Global Catalogue of Microorganisms (GCM) 10K type strain sequencing project: providing services to taxonomists for standard genome sequencing and annotation.</title>
        <authorList>
            <consortium name="The Broad Institute Genomics Platform"/>
            <consortium name="The Broad Institute Genome Sequencing Center for Infectious Disease"/>
            <person name="Wu L."/>
            <person name="Ma J."/>
        </authorList>
    </citation>
    <scope>NUCLEOTIDE SEQUENCE [LARGE SCALE GENOMIC DNA]</scope>
    <source>
        <strain evidence="4 5">JCM 6305</strain>
    </source>
</reference>
<sequence>MLLTTTGHRTRRPHSTPLCAFQHDDGSWLVIATNVGRSRHPVWSTNLLHHPRATVHWRGRSVYVTARPLTPAEQQAERPHILAVLPVYDHYARLAARDIRVFRLVPRPRREHAAFRHRPDDSEGAGADDRDPDGGPHTVREPPAYLFGLRPCAGPRTNTGREYAGGFASSRRGTFARDPGSTRPRGPASHRVVSDLRGSQWHRCPWPVSPVHPVPPCE</sequence>
<name>A0ABN3JJH8_9ACTN</name>
<evidence type="ECO:0000256" key="1">
    <source>
        <dbReference type="ARBA" id="ARBA00008710"/>
    </source>
</evidence>
<feature type="compositionally biased region" description="Basic and acidic residues" evidence="3">
    <location>
        <begin position="111"/>
        <end position="140"/>
    </location>
</feature>
<dbReference type="InterPro" id="IPR012349">
    <property type="entry name" value="Split_barrel_FMN-bd"/>
</dbReference>
<accession>A0ABN3JJH8</accession>
<proteinExistence type="inferred from homology"/>
<comment type="caution">
    <text evidence="4">The sequence shown here is derived from an EMBL/GenBank/DDBJ whole genome shotgun (WGS) entry which is preliminary data.</text>
</comment>
<dbReference type="EMBL" id="BAAASZ010000011">
    <property type="protein sequence ID" value="GAA2432279.1"/>
    <property type="molecule type" value="Genomic_DNA"/>
</dbReference>